<dbReference type="AlphaFoldDB" id="A0A0A9GMZ4"/>
<proteinExistence type="predicted"/>
<sequence>MSLILLDPNQYIEYPDYNKRNYKLDINKYFIIIQL</sequence>
<reference evidence="1" key="2">
    <citation type="journal article" date="2015" name="Data Brief">
        <title>Shoot transcriptome of the giant reed, Arundo donax.</title>
        <authorList>
            <person name="Barrero R.A."/>
            <person name="Guerrero F.D."/>
            <person name="Moolhuijzen P."/>
            <person name="Goolsby J.A."/>
            <person name="Tidwell J."/>
            <person name="Bellgard S.E."/>
            <person name="Bellgard M.I."/>
        </authorList>
    </citation>
    <scope>NUCLEOTIDE SEQUENCE</scope>
    <source>
        <tissue evidence="1">Shoot tissue taken approximately 20 cm above the soil surface</tissue>
    </source>
</reference>
<organism evidence="1">
    <name type="scientific">Arundo donax</name>
    <name type="common">Giant reed</name>
    <name type="synonym">Donax arundinaceus</name>
    <dbReference type="NCBI Taxonomy" id="35708"/>
    <lineage>
        <taxon>Eukaryota</taxon>
        <taxon>Viridiplantae</taxon>
        <taxon>Streptophyta</taxon>
        <taxon>Embryophyta</taxon>
        <taxon>Tracheophyta</taxon>
        <taxon>Spermatophyta</taxon>
        <taxon>Magnoliopsida</taxon>
        <taxon>Liliopsida</taxon>
        <taxon>Poales</taxon>
        <taxon>Poaceae</taxon>
        <taxon>PACMAD clade</taxon>
        <taxon>Arundinoideae</taxon>
        <taxon>Arundineae</taxon>
        <taxon>Arundo</taxon>
    </lineage>
</organism>
<evidence type="ECO:0000313" key="1">
    <source>
        <dbReference type="EMBL" id="JAE25862.1"/>
    </source>
</evidence>
<accession>A0A0A9GMZ4</accession>
<name>A0A0A9GMZ4_ARUDO</name>
<protein>
    <submittedName>
        <fullName evidence="1">Uncharacterized protein</fullName>
    </submittedName>
</protein>
<dbReference type="EMBL" id="GBRH01172034">
    <property type="protein sequence ID" value="JAE25862.1"/>
    <property type="molecule type" value="Transcribed_RNA"/>
</dbReference>
<reference evidence="1" key="1">
    <citation type="submission" date="2014-09" db="EMBL/GenBank/DDBJ databases">
        <authorList>
            <person name="Magalhaes I.L.F."/>
            <person name="Oliveira U."/>
            <person name="Santos F.R."/>
            <person name="Vidigal T.H.D.A."/>
            <person name="Brescovit A.D."/>
            <person name="Santos A.J."/>
        </authorList>
    </citation>
    <scope>NUCLEOTIDE SEQUENCE</scope>
    <source>
        <tissue evidence="1">Shoot tissue taken approximately 20 cm above the soil surface</tissue>
    </source>
</reference>